<organism evidence="2 3">
    <name type="scientific">Extremus antarcticus</name>
    <dbReference type="NCBI Taxonomy" id="702011"/>
    <lineage>
        <taxon>Eukaryota</taxon>
        <taxon>Fungi</taxon>
        <taxon>Dikarya</taxon>
        <taxon>Ascomycota</taxon>
        <taxon>Pezizomycotina</taxon>
        <taxon>Dothideomycetes</taxon>
        <taxon>Dothideomycetidae</taxon>
        <taxon>Mycosphaerellales</taxon>
        <taxon>Extremaceae</taxon>
        <taxon>Extremus</taxon>
    </lineage>
</organism>
<proteinExistence type="predicted"/>
<keyword evidence="3" id="KW-1185">Reference proteome</keyword>
<gene>
    <name evidence="2" type="ORF">LTR09_000400</name>
</gene>
<evidence type="ECO:0000313" key="3">
    <source>
        <dbReference type="Proteomes" id="UP001271007"/>
    </source>
</evidence>
<evidence type="ECO:0000256" key="1">
    <source>
        <dbReference type="SAM" id="MobiDB-lite"/>
    </source>
</evidence>
<evidence type="ECO:0000313" key="2">
    <source>
        <dbReference type="EMBL" id="KAK3058835.1"/>
    </source>
</evidence>
<name>A0AAJ0GJK0_9PEZI</name>
<dbReference type="AlphaFoldDB" id="A0AAJ0GJK0"/>
<comment type="caution">
    <text evidence="2">The sequence shown here is derived from an EMBL/GenBank/DDBJ whole genome shotgun (WGS) entry which is preliminary data.</text>
</comment>
<accession>A0AAJ0GJK0</accession>
<dbReference type="Proteomes" id="UP001271007">
    <property type="component" value="Unassembled WGS sequence"/>
</dbReference>
<protein>
    <submittedName>
        <fullName evidence="2">Uncharacterized protein</fullName>
    </submittedName>
</protein>
<reference evidence="2" key="1">
    <citation type="submission" date="2023-04" db="EMBL/GenBank/DDBJ databases">
        <title>Black Yeasts Isolated from many extreme environments.</title>
        <authorList>
            <person name="Coleine C."/>
            <person name="Stajich J.E."/>
            <person name="Selbmann L."/>
        </authorList>
    </citation>
    <scope>NUCLEOTIDE SEQUENCE</scope>
    <source>
        <strain evidence="2">CCFEE 5312</strain>
    </source>
</reference>
<sequence>MAVTLRVAGLDGVRPTIPAHEPMLAASERSWHKRAGSRRPGAPSFPIRQHYRNECKKTFTISSRHVGGLTAYISSIFSRDSFFLQPQHRTKSQLPTTFSPPTRYATLDRLPSRTRKLTNLSSSITMSGHAADTAAVVIGSGTKNGRRVPVKTYHYPKPKGEVFVLMRNAVVGHKDLGTLVRFSKTAAIAFPKPSEGAVHLADEGSQMMVSVMRSNGGKAVKIDRMVADLDGISIPSTTEDGEQVLIVILDDTRFWDMPSEEAVSLVFGWMDTAKQANGDAPVDLITLPELTLANFRLGCEVYATILLLDIRPAVAVSKLIKQLQKAIAETPHTLELLTAVHEALPLDNTMMKDTIRSLFQHIENGNFDHSKIREVEAYMAKTDLKLYNCFIELRNKRPIHHAFLSGAQAQGTGQRGGRY</sequence>
<feature type="region of interest" description="Disordered" evidence="1">
    <location>
        <begin position="28"/>
        <end position="47"/>
    </location>
</feature>
<dbReference type="EMBL" id="JAWDJX010000001">
    <property type="protein sequence ID" value="KAK3058835.1"/>
    <property type="molecule type" value="Genomic_DNA"/>
</dbReference>